<evidence type="ECO:0000313" key="2">
    <source>
        <dbReference type="Proteomes" id="UP000499080"/>
    </source>
</evidence>
<dbReference type="Gene3D" id="3.30.420.10">
    <property type="entry name" value="Ribonuclease H-like superfamily/Ribonuclease H"/>
    <property type="match status" value="1"/>
</dbReference>
<evidence type="ECO:0000313" key="1">
    <source>
        <dbReference type="EMBL" id="GBL86354.1"/>
    </source>
</evidence>
<dbReference type="InterPro" id="IPR036397">
    <property type="entry name" value="RNaseH_sf"/>
</dbReference>
<sequence>MKENCSHDDLLFVSSSPEHVRARLHWAREHRSWTPELWGHVRFTDKSRFNIQNNSQRAMIWREPGIRYPESKNVEGGHYRGGELLDWAGIATDGPTDLYVFAGSFITAVRYRDEILHPLVWPVIAAMGTDAIFMDDNARRSTIGVELSGELNHSTDGMVC</sequence>
<dbReference type="AlphaFoldDB" id="A0A4Y2B5M5"/>
<comment type="caution">
    <text evidence="1">The sequence shown here is derived from an EMBL/GenBank/DDBJ whole genome shotgun (WGS) entry which is preliminary data.</text>
</comment>
<dbReference type="OrthoDB" id="5292349at2759"/>
<name>A0A4Y2B5M5_ARAVE</name>
<keyword evidence="2" id="KW-1185">Reference proteome</keyword>
<organism evidence="1 2">
    <name type="scientific">Araneus ventricosus</name>
    <name type="common">Orbweaver spider</name>
    <name type="synonym">Epeira ventricosa</name>
    <dbReference type="NCBI Taxonomy" id="182803"/>
    <lineage>
        <taxon>Eukaryota</taxon>
        <taxon>Metazoa</taxon>
        <taxon>Ecdysozoa</taxon>
        <taxon>Arthropoda</taxon>
        <taxon>Chelicerata</taxon>
        <taxon>Arachnida</taxon>
        <taxon>Araneae</taxon>
        <taxon>Araneomorphae</taxon>
        <taxon>Entelegynae</taxon>
        <taxon>Araneoidea</taxon>
        <taxon>Araneidae</taxon>
        <taxon>Araneus</taxon>
    </lineage>
</organism>
<dbReference type="GO" id="GO:0003676">
    <property type="term" value="F:nucleic acid binding"/>
    <property type="evidence" value="ECO:0007669"/>
    <property type="project" value="InterPro"/>
</dbReference>
<dbReference type="EMBL" id="BGPR01000048">
    <property type="protein sequence ID" value="GBL86354.1"/>
    <property type="molecule type" value="Genomic_DNA"/>
</dbReference>
<dbReference type="Proteomes" id="UP000499080">
    <property type="component" value="Unassembled WGS sequence"/>
</dbReference>
<gene>
    <name evidence="1" type="ORF">AVEN_164535_1</name>
</gene>
<accession>A0A4Y2B5M5</accession>
<proteinExistence type="predicted"/>
<protein>
    <submittedName>
        <fullName evidence="1">Uncharacterized protein</fullName>
    </submittedName>
</protein>
<reference evidence="1 2" key="1">
    <citation type="journal article" date="2019" name="Sci. Rep.">
        <title>Orb-weaving spider Araneus ventricosus genome elucidates the spidroin gene catalogue.</title>
        <authorList>
            <person name="Kono N."/>
            <person name="Nakamura H."/>
            <person name="Ohtoshi R."/>
            <person name="Moran D.A.P."/>
            <person name="Shinohara A."/>
            <person name="Yoshida Y."/>
            <person name="Fujiwara M."/>
            <person name="Mori M."/>
            <person name="Tomita M."/>
            <person name="Arakawa K."/>
        </authorList>
    </citation>
    <scope>NUCLEOTIDE SEQUENCE [LARGE SCALE GENOMIC DNA]</scope>
</reference>